<dbReference type="InterPro" id="IPR018195">
    <property type="entry name" value="Transferrin_Fe_BS"/>
</dbReference>
<feature type="domain" description="Transferrin-like" evidence="2">
    <location>
        <begin position="1"/>
        <end position="240"/>
    </location>
</feature>
<dbReference type="GO" id="GO:0006826">
    <property type="term" value="P:iron ion transport"/>
    <property type="evidence" value="ECO:0007669"/>
    <property type="project" value="TreeGrafter"/>
</dbReference>
<protein>
    <submittedName>
        <fullName evidence="3">Transferrin</fullName>
    </submittedName>
</protein>
<dbReference type="SMART" id="SM00094">
    <property type="entry name" value="TR_FER"/>
    <property type="match status" value="1"/>
</dbReference>
<dbReference type="GO" id="GO:0055037">
    <property type="term" value="C:recycling endosome"/>
    <property type="evidence" value="ECO:0007669"/>
    <property type="project" value="TreeGrafter"/>
</dbReference>
<dbReference type="PROSITE" id="PS51408">
    <property type="entry name" value="TRANSFERRIN_LIKE_4"/>
    <property type="match status" value="2"/>
</dbReference>
<dbReference type="InterPro" id="IPR001156">
    <property type="entry name" value="Transferrin-like_dom"/>
</dbReference>
<dbReference type="PRINTS" id="PR00422">
    <property type="entry name" value="TRANSFERRIN"/>
</dbReference>
<feature type="domain" description="Transferrin-like" evidence="2">
    <location>
        <begin position="247"/>
        <end position="516"/>
    </location>
</feature>
<reference evidence="3 4" key="1">
    <citation type="submission" date="2019-05" db="EMBL/GenBank/DDBJ databases">
        <title>Another draft genome of Portunus trituberculatus and its Hox gene families provides insights of decapod evolution.</title>
        <authorList>
            <person name="Jeong J.-H."/>
            <person name="Song I."/>
            <person name="Kim S."/>
            <person name="Choi T."/>
            <person name="Kim D."/>
            <person name="Ryu S."/>
            <person name="Kim W."/>
        </authorList>
    </citation>
    <scope>NUCLEOTIDE SEQUENCE [LARGE SCALE GENOMIC DNA]</scope>
    <source>
        <tissue evidence="3">Muscle</tissue>
    </source>
</reference>
<evidence type="ECO:0000313" key="3">
    <source>
        <dbReference type="EMBL" id="MPC16258.1"/>
    </source>
</evidence>
<dbReference type="EMBL" id="VSRR010000491">
    <property type="protein sequence ID" value="MPC16258.1"/>
    <property type="molecule type" value="Genomic_DNA"/>
</dbReference>
<dbReference type="PANTHER" id="PTHR11485">
    <property type="entry name" value="TRANSFERRIN"/>
    <property type="match status" value="1"/>
</dbReference>
<sequence>MIDLRGKKSCHTGYGRTTGWRIPVALLKREGIILPICEPLQSTLEHEIKSVAATFNRACIPGEWATTPDVDAALKMRYDAMCSMCSGRTCDRNDDYAGYVGALNCLCFNGGDVAFSKLSVVRQFFEDNRLANVSDYGLMCRDGSVVDINSGAAEACFWAARPWDTFVTHGGASDAKVQKLTWALMQAKRKGEENLANNRWYYNILEIDDTFSDIFPAIDNATTGQYLSESRMDIVQAEEMCASEAPVRFCVSSDEERKKCSDLSSLLHLRGVSPELQCTQGSSVDDCLEMIKLGTSDVMTLTNSKRYASHSNHSLADLLAESYGRDESNLYYFVAVVKKGSGINSVYDLAGKTTCNTGSSNWDDDIKDLNPENFELLCEAQVMSLSSWSVQECNLGRIPGNMLVTRQSESRARKENMRHLFLKASKMFGHSRSFFRLFYTYFSHKDLMFKVILHEVKFWLMGNACHGRGMVVAGDLQSPVTVGERGNTLGVGNFSVKEDPKVLWDVGLEFYYFPQV</sequence>
<dbReference type="AlphaFoldDB" id="A0A5B7D3Z0"/>
<proteinExistence type="predicted"/>
<gene>
    <name evidence="3" type="primary">TRF_0</name>
    <name evidence="3" type="ORF">E2C01_009079</name>
</gene>
<dbReference type="GO" id="GO:0005615">
    <property type="term" value="C:extracellular space"/>
    <property type="evidence" value="ECO:0007669"/>
    <property type="project" value="TreeGrafter"/>
</dbReference>
<dbReference type="GO" id="GO:0005769">
    <property type="term" value="C:early endosome"/>
    <property type="evidence" value="ECO:0007669"/>
    <property type="project" value="TreeGrafter"/>
</dbReference>
<evidence type="ECO:0000313" key="4">
    <source>
        <dbReference type="Proteomes" id="UP000324222"/>
    </source>
</evidence>
<organism evidence="3 4">
    <name type="scientific">Portunus trituberculatus</name>
    <name type="common">Swimming crab</name>
    <name type="synonym">Neptunus trituberculatus</name>
    <dbReference type="NCBI Taxonomy" id="210409"/>
    <lineage>
        <taxon>Eukaryota</taxon>
        <taxon>Metazoa</taxon>
        <taxon>Ecdysozoa</taxon>
        <taxon>Arthropoda</taxon>
        <taxon>Crustacea</taxon>
        <taxon>Multicrustacea</taxon>
        <taxon>Malacostraca</taxon>
        <taxon>Eumalacostraca</taxon>
        <taxon>Eucarida</taxon>
        <taxon>Decapoda</taxon>
        <taxon>Pleocyemata</taxon>
        <taxon>Brachyura</taxon>
        <taxon>Eubrachyura</taxon>
        <taxon>Portunoidea</taxon>
        <taxon>Portunidae</taxon>
        <taxon>Portuninae</taxon>
        <taxon>Portunus</taxon>
    </lineage>
</organism>
<keyword evidence="1" id="KW-0677">Repeat</keyword>
<dbReference type="PANTHER" id="PTHR11485:SF57">
    <property type="entry name" value="TRANSFERRIN"/>
    <property type="match status" value="1"/>
</dbReference>
<comment type="caution">
    <text evidence="3">The sequence shown here is derived from an EMBL/GenBank/DDBJ whole genome shotgun (WGS) entry which is preliminary data.</text>
</comment>
<dbReference type="GO" id="GO:0005886">
    <property type="term" value="C:plasma membrane"/>
    <property type="evidence" value="ECO:0007669"/>
    <property type="project" value="TreeGrafter"/>
</dbReference>
<dbReference type="OrthoDB" id="5914301at2759"/>
<name>A0A5B7D3Z0_PORTR</name>
<dbReference type="Gene3D" id="3.40.190.10">
    <property type="entry name" value="Periplasmic binding protein-like II"/>
    <property type="match status" value="3"/>
</dbReference>
<dbReference type="Proteomes" id="UP000324222">
    <property type="component" value="Unassembled WGS sequence"/>
</dbReference>
<keyword evidence="4" id="KW-1185">Reference proteome</keyword>
<dbReference type="SUPFAM" id="SSF53850">
    <property type="entry name" value="Periplasmic binding protein-like II"/>
    <property type="match status" value="2"/>
</dbReference>
<dbReference type="PROSITE" id="PS00206">
    <property type="entry name" value="TRANSFERRIN_LIKE_2"/>
    <property type="match status" value="1"/>
</dbReference>
<evidence type="ECO:0000259" key="2">
    <source>
        <dbReference type="PROSITE" id="PS51408"/>
    </source>
</evidence>
<accession>A0A5B7D3Z0</accession>
<dbReference type="Pfam" id="PF00405">
    <property type="entry name" value="Transferrin"/>
    <property type="match status" value="3"/>
</dbReference>
<evidence type="ECO:0000256" key="1">
    <source>
        <dbReference type="ARBA" id="ARBA00022737"/>
    </source>
</evidence>